<sequence length="224" mass="25533">MTDVIDPIIVFLIVLLVSVAFVTIGCVSVLLDRRRKRLQTQLAASGNQTTNDAELGLIYDKLWYPWRNYRHNRDEVIDLDNPAQCSPPAAAHRDKRLSQAGTLRASSPSLGFDKDVGGGADYYYRPQSPYKSKETVVSGDAAGYYGGTSPSPRWGEETFGKGDVVVGKYEMDSSVERQRERERQRQNTLWPEEDSDDEKEGERKEEEEEEERRRPQFQWADVPL</sequence>
<dbReference type="AlphaFoldDB" id="A0AAN6NLE4"/>
<proteinExistence type="predicted"/>
<name>A0AAN6NLE4_9PEZI</name>
<dbReference type="EMBL" id="MU853753">
    <property type="protein sequence ID" value="KAK3945777.1"/>
    <property type="molecule type" value="Genomic_DNA"/>
</dbReference>
<evidence type="ECO:0000256" key="2">
    <source>
        <dbReference type="SAM" id="Phobius"/>
    </source>
</evidence>
<feature type="transmembrane region" description="Helical" evidence="2">
    <location>
        <begin position="6"/>
        <end position="31"/>
    </location>
</feature>
<keyword evidence="4" id="KW-1185">Reference proteome</keyword>
<dbReference type="Proteomes" id="UP001303473">
    <property type="component" value="Unassembled WGS sequence"/>
</dbReference>
<feature type="compositionally biased region" description="Polar residues" evidence="1">
    <location>
        <begin position="99"/>
        <end position="109"/>
    </location>
</feature>
<accession>A0AAN6NLE4</accession>
<reference evidence="4" key="1">
    <citation type="journal article" date="2023" name="Mol. Phylogenet. Evol.">
        <title>Genome-scale phylogeny and comparative genomics of the fungal order Sordariales.</title>
        <authorList>
            <person name="Hensen N."/>
            <person name="Bonometti L."/>
            <person name="Westerberg I."/>
            <person name="Brannstrom I.O."/>
            <person name="Guillou S."/>
            <person name="Cros-Aarteil S."/>
            <person name="Calhoun S."/>
            <person name="Haridas S."/>
            <person name="Kuo A."/>
            <person name="Mondo S."/>
            <person name="Pangilinan J."/>
            <person name="Riley R."/>
            <person name="LaButti K."/>
            <person name="Andreopoulos B."/>
            <person name="Lipzen A."/>
            <person name="Chen C."/>
            <person name="Yan M."/>
            <person name="Daum C."/>
            <person name="Ng V."/>
            <person name="Clum A."/>
            <person name="Steindorff A."/>
            <person name="Ohm R.A."/>
            <person name="Martin F."/>
            <person name="Silar P."/>
            <person name="Natvig D.O."/>
            <person name="Lalanne C."/>
            <person name="Gautier V."/>
            <person name="Ament-Velasquez S.L."/>
            <person name="Kruys A."/>
            <person name="Hutchinson M.I."/>
            <person name="Powell A.J."/>
            <person name="Barry K."/>
            <person name="Miller A.N."/>
            <person name="Grigoriev I.V."/>
            <person name="Debuchy R."/>
            <person name="Gladieux P."/>
            <person name="Hiltunen Thoren M."/>
            <person name="Johannesson H."/>
        </authorList>
    </citation>
    <scope>NUCLEOTIDE SEQUENCE [LARGE SCALE GENOMIC DNA]</scope>
    <source>
        <strain evidence="4">CBS 340.73</strain>
    </source>
</reference>
<keyword evidence="2" id="KW-0472">Membrane</keyword>
<organism evidence="3 4">
    <name type="scientific">Diplogelasinospora grovesii</name>
    <dbReference type="NCBI Taxonomy" id="303347"/>
    <lineage>
        <taxon>Eukaryota</taxon>
        <taxon>Fungi</taxon>
        <taxon>Dikarya</taxon>
        <taxon>Ascomycota</taxon>
        <taxon>Pezizomycotina</taxon>
        <taxon>Sordariomycetes</taxon>
        <taxon>Sordariomycetidae</taxon>
        <taxon>Sordariales</taxon>
        <taxon>Diplogelasinosporaceae</taxon>
        <taxon>Diplogelasinospora</taxon>
    </lineage>
</organism>
<keyword evidence="2" id="KW-1133">Transmembrane helix</keyword>
<evidence type="ECO:0000313" key="4">
    <source>
        <dbReference type="Proteomes" id="UP001303473"/>
    </source>
</evidence>
<keyword evidence="2" id="KW-0812">Transmembrane</keyword>
<feature type="compositionally biased region" description="Acidic residues" evidence="1">
    <location>
        <begin position="191"/>
        <end position="210"/>
    </location>
</feature>
<evidence type="ECO:0000313" key="3">
    <source>
        <dbReference type="EMBL" id="KAK3945777.1"/>
    </source>
</evidence>
<feature type="region of interest" description="Disordered" evidence="1">
    <location>
        <begin position="171"/>
        <end position="224"/>
    </location>
</feature>
<feature type="region of interest" description="Disordered" evidence="1">
    <location>
        <begin position="85"/>
        <end position="112"/>
    </location>
</feature>
<evidence type="ECO:0000256" key="1">
    <source>
        <dbReference type="SAM" id="MobiDB-lite"/>
    </source>
</evidence>
<comment type="caution">
    <text evidence="3">The sequence shown here is derived from an EMBL/GenBank/DDBJ whole genome shotgun (WGS) entry which is preliminary data.</text>
</comment>
<feature type="compositionally biased region" description="Basic and acidic residues" evidence="1">
    <location>
        <begin position="171"/>
        <end position="185"/>
    </location>
</feature>
<protein>
    <submittedName>
        <fullName evidence="3">Uncharacterized protein</fullName>
    </submittedName>
</protein>
<gene>
    <name evidence="3" type="ORF">QBC46DRAFT_335948</name>
</gene>